<sequence length="287" mass="32088">MDKMLSAFSFLSLFLIVLLIISSNGIFSNADDYDEHQRKEFSLGGSVDDYSRAGKEEKVATNMAKEHLFARDIGHRPILPVQSSHGDSTRAASSEDWPGERWSAARRVLAEAETPAEKRLKIAVPGGNSHPEFVNVTSGPDVQKLLDPFPRFDFHLFEGSYNSMVEQLAEKKFNAVVGDTAIIANRSKFAVFSQPYAEPGVQMVVYVKPRIAEGAWLFKKPFSTWMWAATGAIVLYNGFVVWLIERKHHPEFTRGTKLNQVGSVISLSFTTLFSQHGTICMDHFTPI</sequence>
<dbReference type="AlphaFoldDB" id="V4U268"/>
<feature type="transmembrane region" description="Helical" evidence="1">
    <location>
        <begin position="225"/>
        <end position="244"/>
    </location>
</feature>
<dbReference type="Proteomes" id="UP000030687">
    <property type="component" value="Unassembled WGS sequence"/>
</dbReference>
<evidence type="ECO:0000256" key="2">
    <source>
        <dbReference type="SAM" id="SignalP"/>
    </source>
</evidence>
<dbReference type="PANTHER" id="PTHR18966">
    <property type="entry name" value="IONOTROPIC GLUTAMATE RECEPTOR"/>
    <property type="match status" value="1"/>
</dbReference>
<gene>
    <name evidence="3" type="ORF">CICLE_v10018171mg</name>
</gene>
<dbReference type="Gene3D" id="3.40.190.10">
    <property type="entry name" value="Periplasmic binding protein-like II"/>
    <property type="match status" value="1"/>
</dbReference>
<dbReference type="InterPro" id="IPR015683">
    <property type="entry name" value="Ionotropic_Glu_rcpt"/>
</dbReference>
<keyword evidence="1" id="KW-0472">Membrane</keyword>
<proteinExistence type="predicted"/>
<dbReference type="eggNOG" id="KOG1052">
    <property type="taxonomic scope" value="Eukaryota"/>
</dbReference>
<dbReference type="SUPFAM" id="SSF53850">
    <property type="entry name" value="Periplasmic binding protein-like II"/>
    <property type="match status" value="1"/>
</dbReference>
<dbReference type="KEGG" id="cic:CICLE_v10018171mg"/>
<dbReference type="EMBL" id="KI536312">
    <property type="protein sequence ID" value="ESR59992.1"/>
    <property type="molecule type" value="Genomic_DNA"/>
</dbReference>
<keyword evidence="4" id="KW-1185">Reference proteome</keyword>
<evidence type="ECO:0000256" key="1">
    <source>
        <dbReference type="SAM" id="Phobius"/>
    </source>
</evidence>
<evidence type="ECO:0008006" key="5">
    <source>
        <dbReference type="Google" id="ProtNLM"/>
    </source>
</evidence>
<evidence type="ECO:0000313" key="3">
    <source>
        <dbReference type="EMBL" id="ESR59992.1"/>
    </source>
</evidence>
<dbReference type="Gramene" id="ESR59992">
    <property type="protein sequence ID" value="ESR59992"/>
    <property type="gene ID" value="CICLE_v10018171mg"/>
</dbReference>
<keyword evidence="1" id="KW-1133">Transmembrane helix</keyword>
<dbReference type="InParanoid" id="V4U268"/>
<name>V4U268_CITCL</name>
<feature type="signal peptide" evidence="2">
    <location>
        <begin position="1"/>
        <end position="25"/>
    </location>
</feature>
<keyword evidence="2" id="KW-0732">Signal</keyword>
<accession>V4U268</accession>
<feature type="chain" id="PRO_5004728174" description="Solute-binding protein family 3/N-terminal domain-containing protein" evidence="2">
    <location>
        <begin position="26"/>
        <end position="287"/>
    </location>
</feature>
<keyword evidence="1" id="KW-0812">Transmembrane</keyword>
<dbReference type="Gene3D" id="1.10.287.70">
    <property type="match status" value="1"/>
</dbReference>
<reference evidence="3 4" key="1">
    <citation type="submission" date="2013-10" db="EMBL/GenBank/DDBJ databases">
        <authorList>
            <consortium name="International Citrus Genome Consortium"/>
            <person name="Jenkins J."/>
            <person name="Schmutz J."/>
            <person name="Prochnik S."/>
            <person name="Rokhsar D."/>
            <person name="Gmitter F."/>
            <person name="Ollitrault P."/>
            <person name="Machado M."/>
            <person name="Talon M."/>
            <person name="Wincker P."/>
            <person name="Jaillon O."/>
            <person name="Morgante M."/>
        </authorList>
    </citation>
    <scope>NUCLEOTIDE SEQUENCE</scope>
    <source>
        <strain evidence="4">cv. Clemenules</strain>
    </source>
</reference>
<evidence type="ECO:0000313" key="4">
    <source>
        <dbReference type="Proteomes" id="UP000030687"/>
    </source>
</evidence>
<dbReference type="OMA" id="ERTHCDH"/>
<organism evidence="3 4">
    <name type="scientific">Citrus clementina</name>
    <name type="common">Clementine</name>
    <name type="synonym">Citrus deliciosa x Citrus sinensis</name>
    <dbReference type="NCBI Taxonomy" id="85681"/>
    <lineage>
        <taxon>Eukaryota</taxon>
        <taxon>Viridiplantae</taxon>
        <taxon>Streptophyta</taxon>
        <taxon>Embryophyta</taxon>
        <taxon>Tracheophyta</taxon>
        <taxon>Spermatophyta</taxon>
        <taxon>Magnoliopsida</taxon>
        <taxon>eudicotyledons</taxon>
        <taxon>Gunneridae</taxon>
        <taxon>Pentapetalae</taxon>
        <taxon>rosids</taxon>
        <taxon>malvids</taxon>
        <taxon>Sapindales</taxon>
        <taxon>Rutaceae</taxon>
        <taxon>Aurantioideae</taxon>
        <taxon>Citrus</taxon>
    </lineage>
</organism>
<protein>
    <recommendedName>
        <fullName evidence="5">Solute-binding protein family 3/N-terminal domain-containing protein</fullName>
    </recommendedName>
</protein>